<proteinExistence type="predicted"/>
<dbReference type="AlphaFoldDB" id="A0A9P8N3N6"/>
<feature type="region of interest" description="Disordered" evidence="1">
    <location>
        <begin position="61"/>
        <end position="166"/>
    </location>
</feature>
<dbReference type="InterPro" id="IPR054505">
    <property type="entry name" value="Myb_DNA-bind_8"/>
</dbReference>
<feature type="compositionally biased region" description="Basic and acidic residues" evidence="1">
    <location>
        <begin position="125"/>
        <end position="145"/>
    </location>
</feature>
<comment type="caution">
    <text evidence="3">The sequence shown here is derived from an EMBL/GenBank/DDBJ whole genome shotgun (WGS) entry which is preliminary data.</text>
</comment>
<evidence type="ECO:0000313" key="4">
    <source>
        <dbReference type="Proteomes" id="UP000824596"/>
    </source>
</evidence>
<evidence type="ECO:0000313" key="3">
    <source>
        <dbReference type="EMBL" id="KAH0967063.1"/>
    </source>
</evidence>
<gene>
    <name evidence="3" type="ORF">HRG_02472</name>
</gene>
<dbReference type="OrthoDB" id="5403747at2759"/>
<organism evidence="3 4">
    <name type="scientific">Hirsutella rhossiliensis</name>
    <dbReference type="NCBI Taxonomy" id="111463"/>
    <lineage>
        <taxon>Eukaryota</taxon>
        <taxon>Fungi</taxon>
        <taxon>Dikarya</taxon>
        <taxon>Ascomycota</taxon>
        <taxon>Pezizomycotina</taxon>
        <taxon>Sordariomycetes</taxon>
        <taxon>Hypocreomycetidae</taxon>
        <taxon>Hypocreales</taxon>
        <taxon>Ophiocordycipitaceae</taxon>
        <taxon>Hirsutella</taxon>
    </lineage>
</organism>
<dbReference type="GeneID" id="68351601"/>
<sequence length="166" mass="18173">MTEQNDATTPKKEPNASEAMFFFAIVKHTRNKADIDWDAVAVEQNFKSAEVAKVRFGQVKRKLGISSTAETPTSSARASGKKRDNSTAATPTKVAKNTGRVGGKGRGRGKVKSVVEESPTIDEEPLVKDEPAVPGDEREDVKEEFFDPPSQFEEEMMALGKRDESV</sequence>
<evidence type="ECO:0000256" key="1">
    <source>
        <dbReference type="SAM" id="MobiDB-lite"/>
    </source>
</evidence>
<protein>
    <recommendedName>
        <fullName evidence="2">Myb-like DNA-binding domain-containing protein</fullName>
    </recommendedName>
</protein>
<dbReference type="Pfam" id="PF22980">
    <property type="entry name" value="Myb_DNA-bind_8"/>
    <property type="match status" value="1"/>
</dbReference>
<evidence type="ECO:0000259" key="2">
    <source>
        <dbReference type="Pfam" id="PF22980"/>
    </source>
</evidence>
<reference evidence="3" key="1">
    <citation type="submission" date="2021-09" db="EMBL/GenBank/DDBJ databases">
        <title>A high-quality genome of the endoparasitic fungus Hirsutella rhossiliensis with a comparison of Hirsutella genomes reveals transposable elements contributing to genome size variation.</title>
        <authorList>
            <person name="Lin R."/>
            <person name="Jiao Y."/>
            <person name="Sun X."/>
            <person name="Ling J."/>
            <person name="Xie B."/>
            <person name="Cheng X."/>
        </authorList>
    </citation>
    <scope>NUCLEOTIDE SEQUENCE</scope>
    <source>
        <strain evidence="3">HR02</strain>
    </source>
</reference>
<dbReference type="EMBL" id="JAIZPD010000002">
    <property type="protein sequence ID" value="KAH0967063.1"/>
    <property type="molecule type" value="Genomic_DNA"/>
</dbReference>
<accession>A0A9P8N3N6</accession>
<feature type="domain" description="Myb-like DNA-binding" evidence="2">
    <location>
        <begin position="18"/>
        <end position="64"/>
    </location>
</feature>
<dbReference type="Proteomes" id="UP000824596">
    <property type="component" value="Unassembled WGS sequence"/>
</dbReference>
<keyword evidence="4" id="KW-1185">Reference proteome</keyword>
<dbReference type="RefSeq" id="XP_044724576.1">
    <property type="nucleotide sequence ID" value="XM_044860943.1"/>
</dbReference>
<name>A0A9P8N3N6_9HYPO</name>
<feature type="compositionally biased region" description="Polar residues" evidence="1">
    <location>
        <begin position="65"/>
        <end position="77"/>
    </location>
</feature>